<evidence type="ECO:0000313" key="10">
    <source>
        <dbReference type="Proteomes" id="UP000426328"/>
    </source>
</evidence>
<feature type="domain" description="ABC transporter" evidence="7">
    <location>
        <begin position="4"/>
        <end position="238"/>
    </location>
</feature>
<gene>
    <name evidence="9" type="ORF">D1866_08680</name>
    <name evidence="8" type="ORF">GFB69_00125</name>
</gene>
<dbReference type="KEGG" id="aamb:D1866_08680"/>
<dbReference type="PROSITE" id="PS50893">
    <property type="entry name" value="ABC_TRANSPORTER_2"/>
    <property type="match status" value="1"/>
</dbReference>
<dbReference type="PROSITE" id="PS00211">
    <property type="entry name" value="ABC_TRANSPORTER_1"/>
    <property type="match status" value="1"/>
</dbReference>
<keyword evidence="6" id="KW-0472">Membrane</keyword>
<dbReference type="EMBL" id="CP045482">
    <property type="protein sequence ID" value="QGR22061.1"/>
    <property type="molecule type" value="Genomic_DNA"/>
</dbReference>
<dbReference type="InterPro" id="IPR003439">
    <property type="entry name" value="ABC_transporter-like_ATP-bd"/>
</dbReference>
<keyword evidence="2" id="KW-1003">Cell membrane</keyword>
<keyword evidence="1" id="KW-0813">Transport</keyword>
<evidence type="ECO:0000256" key="6">
    <source>
        <dbReference type="ARBA" id="ARBA00023136"/>
    </source>
</evidence>
<dbReference type="Pfam" id="PF00005">
    <property type="entry name" value="ABC_tran"/>
    <property type="match status" value="1"/>
</dbReference>
<dbReference type="InterPro" id="IPR017871">
    <property type="entry name" value="ABC_transporter-like_CS"/>
</dbReference>
<dbReference type="PANTHER" id="PTHR43875:SF15">
    <property type="entry name" value="TREHALOSE IMPORT ATP-BINDING PROTEIN SUGC"/>
    <property type="match status" value="1"/>
</dbReference>
<dbReference type="Gene3D" id="2.40.50.140">
    <property type="entry name" value="Nucleic acid-binding proteins"/>
    <property type="match status" value="1"/>
</dbReference>
<dbReference type="InterPro" id="IPR040582">
    <property type="entry name" value="OB_MalK-like"/>
</dbReference>
<dbReference type="InterPro" id="IPR027417">
    <property type="entry name" value="P-loop_NTPase"/>
</dbReference>
<reference evidence="8 11" key="1">
    <citation type="submission" date="2019-10" db="EMBL/GenBank/DDBJ databases">
        <title>Comparative genomics of sulfur disproportionating microorganisms.</title>
        <authorList>
            <person name="Ward L.M."/>
            <person name="Bertran E."/>
            <person name="Johnston D."/>
        </authorList>
    </citation>
    <scope>NUCLEOTIDE SEQUENCE [LARGE SCALE GENOMIC DNA]</scope>
    <source>
        <strain evidence="8 11">DSM 3772</strain>
    </source>
</reference>
<dbReference type="InterPro" id="IPR012340">
    <property type="entry name" value="NA-bd_OB-fold"/>
</dbReference>
<dbReference type="SMART" id="SM00382">
    <property type="entry name" value="AAA"/>
    <property type="match status" value="1"/>
</dbReference>
<dbReference type="PANTHER" id="PTHR43875">
    <property type="entry name" value="MALTODEXTRIN IMPORT ATP-BINDING PROTEIN MSMX"/>
    <property type="match status" value="1"/>
</dbReference>
<evidence type="ECO:0000256" key="5">
    <source>
        <dbReference type="ARBA" id="ARBA00022967"/>
    </source>
</evidence>
<dbReference type="Gene3D" id="3.40.50.300">
    <property type="entry name" value="P-loop containing nucleotide triphosphate hydrolases"/>
    <property type="match status" value="1"/>
</dbReference>
<reference evidence="9 10" key="2">
    <citation type="submission" date="2019-10" db="EMBL/GenBank/DDBJ databases">
        <title>Genome Sequences from Six Type Strain Members of the Archaeal Family Sulfolobaceae: Acidianus ambivalens, Acidianus infernus, Metallosphaera prunae, Stygiolobus azoricus, Sulfolobus metallicus, and Sulfurisphaera ohwakuensis.</title>
        <authorList>
            <person name="Counts J.A."/>
            <person name="Kelly R.M."/>
        </authorList>
    </citation>
    <scope>NUCLEOTIDE SEQUENCE [LARGE SCALE GENOMIC DNA]</scope>
    <source>
        <strain evidence="9 10">LEI 10</strain>
    </source>
</reference>
<dbReference type="GO" id="GO:0005524">
    <property type="term" value="F:ATP binding"/>
    <property type="evidence" value="ECO:0007669"/>
    <property type="project" value="UniProtKB-KW"/>
</dbReference>
<accession>A0A650CW11</accession>
<sequence length="360" mass="40389">MAHVKLEDIWKIYKEKKKTVEVLRGINLEIEKGDFVVILGPSGEGKTTILRIIAGLLKQDKGHVYLRGKLADDMSPKDRNIAMVPQNYAVYPFMNVFDNIAFPLKIEHVPKEEIRKRVLEVAEMLKIDNLLDRKPSQLSGGQLQRVAIARALVKNADIILMDEPLSNLDAQVRVLAREELKELQQKLGPTIIYVTHDQAEALSLATKLALLHDGKIQAYGDPLELYGQPNNSWVASFLGNPAMNLIRSEIAGEKIEFDGQAIPLPERFKGIINSNKVILGIRPENIEISQDGDIEGVVELVEKLGSFTITHVRVGNDIIKVIDKAFIKREKGEKVKLKFDYSRIELFDAESGVNLMIKNG</sequence>
<keyword evidence="10" id="KW-1185">Reference proteome</keyword>
<dbReference type="EMBL" id="WHYS01000001">
    <property type="protein sequence ID" value="MQL54231.1"/>
    <property type="molecule type" value="Genomic_DNA"/>
</dbReference>
<dbReference type="Proteomes" id="UP000474054">
    <property type="component" value="Unassembled WGS sequence"/>
</dbReference>
<dbReference type="GeneID" id="42779806"/>
<evidence type="ECO:0000256" key="1">
    <source>
        <dbReference type="ARBA" id="ARBA00022448"/>
    </source>
</evidence>
<evidence type="ECO:0000313" key="11">
    <source>
        <dbReference type="Proteomes" id="UP000474054"/>
    </source>
</evidence>
<dbReference type="GO" id="GO:0016887">
    <property type="term" value="F:ATP hydrolysis activity"/>
    <property type="evidence" value="ECO:0007669"/>
    <property type="project" value="InterPro"/>
</dbReference>
<evidence type="ECO:0000313" key="9">
    <source>
        <dbReference type="EMBL" id="QGR22061.1"/>
    </source>
</evidence>
<evidence type="ECO:0000256" key="4">
    <source>
        <dbReference type="ARBA" id="ARBA00022840"/>
    </source>
</evidence>
<dbReference type="GO" id="GO:0022857">
    <property type="term" value="F:transmembrane transporter activity"/>
    <property type="evidence" value="ECO:0007669"/>
    <property type="project" value="InterPro"/>
</dbReference>
<dbReference type="AlphaFoldDB" id="A0A650CW11"/>
<dbReference type="Proteomes" id="UP000426328">
    <property type="component" value="Chromosome"/>
</dbReference>
<dbReference type="InterPro" id="IPR047641">
    <property type="entry name" value="ABC_transpr_MalK/UgpC-like"/>
</dbReference>
<name>A0A650CW11_ACIAM</name>
<dbReference type="Pfam" id="PF17912">
    <property type="entry name" value="OB_MalK"/>
    <property type="match status" value="1"/>
</dbReference>
<keyword evidence="4 9" id="KW-0067">ATP-binding</keyword>
<evidence type="ECO:0000313" key="8">
    <source>
        <dbReference type="EMBL" id="MQL54231.1"/>
    </source>
</evidence>
<proteinExistence type="predicted"/>
<dbReference type="SUPFAM" id="SSF52540">
    <property type="entry name" value="P-loop containing nucleoside triphosphate hydrolases"/>
    <property type="match status" value="1"/>
</dbReference>
<protein>
    <submittedName>
        <fullName evidence="9">ATP-binding cassette domain-containing protein</fullName>
    </submittedName>
</protein>
<keyword evidence="5" id="KW-1278">Translocase</keyword>
<dbReference type="InterPro" id="IPR003593">
    <property type="entry name" value="AAA+_ATPase"/>
</dbReference>
<dbReference type="Gene3D" id="2.40.50.100">
    <property type="match status" value="1"/>
</dbReference>
<dbReference type="GO" id="GO:0055052">
    <property type="term" value="C:ATP-binding cassette (ABC) transporter complex, substrate-binding subunit-containing"/>
    <property type="evidence" value="ECO:0007669"/>
    <property type="project" value="TreeGrafter"/>
</dbReference>
<evidence type="ECO:0000256" key="3">
    <source>
        <dbReference type="ARBA" id="ARBA00022741"/>
    </source>
</evidence>
<dbReference type="FunFam" id="3.40.50.300:FF:000042">
    <property type="entry name" value="Maltose/maltodextrin ABC transporter, ATP-binding protein"/>
    <property type="match status" value="1"/>
</dbReference>
<dbReference type="RefSeq" id="WP_152939128.1">
    <property type="nucleotide sequence ID" value="NZ_CP045482.1"/>
</dbReference>
<dbReference type="SUPFAM" id="SSF50331">
    <property type="entry name" value="MOP-like"/>
    <property type="match status" value="1"/>
</dbReference>
<dbReference type="InterPro" id="IPR008995">
    <property type="entry name" value="Mo/tungstate-bd_C_term_dom"/>
</dbReference>
<keyword evidence="3" id="KW-0547">Nucleotide-binding</keyword>
<evidence type="ECO:0000259" key="7">
    <source>
        <dbReference type="PROSITE" id="PS50893"/>
    </source>
</evidence>
<organism evidence="9 10">
    <name type="scientific">Acidianus ambivalens</name>
    <name type="common">Desulfurolobus ambivalens</name>
    <dbReference type="NCBI Taxonomy" id="2283"/>
    <lineage>
        <taxon>Archaea</taxon>
        <taxon>Thermoproteota</taxon>
        <taxon>Thermoprotei</taxon>
        <taxon>Sulfolobales</taxon>
        <taxon>Sulfolobaceae</taxon>
        <taxon>Acidianus</taxon>
    </lineage>
</organism>
<evidence type="ECO:0000256" key="2">
    <source>
        <dbReference type="ARBA" id="ARBA00022475"/>
    </source>
</evidence>